<dbReference type="SMART" id="SM00220">
    <property type="entry name" value="S_TKc"/>
    <property type="match status" value="1"/>
</dbReference>
<dbReference type="Gene3D" id="3.40.50.300">
    <property type="entry name" value="P-loop containing nucleotide triphosphate hydrolases"/>
    <property type="match status" value="1"/>
</dbReference>
<dbReference type="InterPro" id="IPR041664">
    <property type="entry name" value="AAA_16"/>
</dbReference>
<feature type="compositionally biased region" description="Polar residues" evidence="11">
    <location>
        <begin position="261"/>
        <end position="274"/>
    </location>
</feature>
<dbReference type="EMBL" id="CP036348">
    <property type="protein sequence ID" value="QDV71339.1"/>
    <property type="molecule type" value="Genomic_DNA"/>
</dbReference>
<dbReference type="RefSeq" id="WP_145101793.1">
    <property type="nucleotide sequence ID" value="NZ_CP036348.1"/>
</dbReference>
<dbReference type="GO" id="GO:0005524">
    <property type="term" value="F:ATP binding"/>
    <property type="evidence" value="ECO:0007669"/>
    <property type="project" value="UniProtKB-UniRule"/>
</dbReference>
<gene>
    <name evidence="13" type="primary">prkC_18</name>
    <name evidence="13" type="ORF">Poly24_50740</name>
</gene>
<protein>
    <submittedName>
        <fullName evidence="13">Serine/threonine-protein kinase PrkC</fullName>
        <ecNumber evidence="13">2.7.11.1</ecNumber>
    </submittedName>
</protein>
<evidence type="ECO:0000256" key="7">
    <source>
        <dbReference type="ARBA" id="ARBA00022777"/>
    </source>
</evidence>
<dbReference type="PROSITE" id="PS00107">
    <property type="entry name" value="PROTEIN_KINASE_ATP"/>
    <property type="match status" value="1"/>
</dbReference>
<accession>A0A518K0L3</accession>
<dbReference type="InterPro" id="IPR027417">
    <property type="entry name" value="P-loop_NTPase"/>
</dbReference>
<feature type="binding site" evidence="10">
    <location>
        <position position="185"/>
    </location>
    <ligand>
        <name>ATP</name>
        <dbReference type="ChEBI" id="CHEBI:30616"/>
    </ligand>
</feature>
<evidence type="ECO:0000256" key="9">
    <source>
        <dbReference type="ARBA" id="ARBA00023212"/>
    </source>
</evidence>
<keyword evidence="8 10" id="KW-0067">ATP-binding</keyword>
<evidence type="ECO:0000256" key="4">
    <source>
        <dbReference type="ARBA" id="ARBA00010886"/>
    </source>
</evidence>
<dbReference type="PANTHER" id="PTHR43289">
    <property type="entry name" value="MITOGEN-ACTIVATED PROTEIN KINASE KINASE KINASE 20-RELATED"/>
    <property type="match status" value="1"/>
</dbReference>
<evidence type="ECO:0000313" key="13">
    <source>
        <dbReference type="EMBL" id="QDV71339.1"/>
    </source>
</evidence>
<evidence type="ECO:0000256" key="10">
    <source>
        <dbReference type="PROSITE-ProRule" id="PRU10141"/>
    </source>
</evidence>
<dbReference type="InterPro" id="IPR011009">
    <property type="entry name" value="Kinase-like_dom_sf"/>
</dbReference>
<name>A0A518K0L3_9BACT</name>
<comment type="similarity">
    <text evidence="4">Belongs to the protein kinase superfamily. NEK Ser/Thr protein kinase family. NIMA subfamily.</text>
</comment>
<evidence type="ECO:0000256" key="2">
    <source>
        <dbReference type="ARBA" id="ARBA00004647"/>
    </source>
</evidence>
<dbReference type="PROSITE" id="PS50011">
    <property type="entry name" value="PROTEIN_KINASE_DOM"/>
    <property type="match status" value="1"/>
</dbReference>
<dbReference type="OrthoDB" id="5476445at2"/>
<comment type="similarity">
    <text evidence="3">Belongs to the protein kinase superfamily. TKL Ser/Thr protein kinase family. ROCO subfamily.</text>
</comment>
<dbReference type="InterPro" id="IPR001245">
    <property type="entry name" value="Ser-Thr/Tyr_kinase_cat_dom"/>
</dbReference>
<feature type="domain" description="Protein kinase" evidence="12">
    <location>
        <begin position="156"/>
        <end position="473"/>
    </location>
</feature>
<evidence type="ECO:0000256" key="6">
    <source>
        <dbReference type="ARBA" id="ARBA00022741"/>
    </source>
</evidence>
<dbReference type="GO" id="GO:0004674">
    <property type="term" value="F:protein serine/threonine kinase activity"/>
    <property type="evidence" value="ECO:0007669"/>
    <property type="project" value="UniProtKB-EC"/>
</dbReference>
<comment type="subcellular location">
    <subcellularLocation>
        <location evidence="1">Cytoplasm</location>
        <location evidence="1">Cytoskeleton</location>
        <location evidence="1">Microtubule organizing center</location>
        <location evidence="1">Centrosome</location>
    </subcellularLocation>
    <subcellularLocation>
        <location evidence="2">Cytoplasm</location>
        <location evidence="2">Cytoskeleton</location>
        <location evidence="2">Spindle pole</location>
    </subcellularLocation>
</comment>
<evidence type="ECO:0000313" key="14">
    <source>
        <dbReference type="Proteomes" id="UP000315082"/>
    </source>
</evidence>
<dbReference type="KEGG" id="rcf:Poly24_50740"/>
<keyword evidence="5 13" id="KW-0808">Transferase</keyword>
<dbReference type="PANTHER" id="PTHR43289:SF6">
    <property type="entry name" value="SERINE_THREONINE-PROTEIN KINASE NEKL-3"/>
    <property type="match status" value="1"/>
</dbReference>
<reference evidence="13 14" key="1">
    <citation type="submission" date="2019-02" db="EMBL/GenBank/DDBJ databases">
        <title>Deep-cultivation of Planctomycetes and their phenomic and genomic characterization uncovers novel biology.</title>
        <authorList>
            <person name="Wiegand S."/>
            <person name="Jogler M."/>
            <person name="Boedeker C."/>
            <person name="Pinto D."/>
            <person name="Vollmers J."/>
            <person name="Rivas-Marin E."/>
            <person name="Kohn T."/>
            <person name="Peeters S.H."/>
            <person name="Heuer A."/>
            <person name="Rast P."/>
            <person name="Oberbeckmann S."/>
            <person name="Bunk B."/>
            <person name="Jeske O."/>
            <person name="Meyerdierks A."/>
            <person name="Storesund J.E."/>
            <person name="Kallscheuer N."/>
            <person name="Luecker S."/>
            <person name="Lage O.M."/>
            <person name="Pohl T."/>
            <person name="Merkel B.J."/>
            <person name="Hornburger P."/>
            <person name="Mueller R.-W."/>
            <person name="Bruemmer F."/>
            <person name="Labrenz M."/>
            <person name="Spormann A.M."/>
            <person name="Op den Camp H."/>
            <person name="Overmann J."/>
            <person name="Amann R."/>
            <person name="Jetten M.S.M."/>
            <person name="Mascher T."/>
            <person name="Medema M.H."/>
            <person name="Devos D.P."/>
            <person name="Kaster A.-K."/>
            <person name="Ovreas L."/>
            <person name="Rohde M."/>
            <person name="Galperin M.Y."/>
            <person name="Jogler C."/>
        </authorList>
    </citation>
    <scope>NUCLEOTIDE SEQUENCE [LARGE SCALE GENOMIC DNA]</scope>
    <source>
        <strain evidence="13 14">Poly24</strain>
    </source>
</reference>
<evidence type="ECO:0000256" key="3">
    <source>
        <dbReference type="ARBA" id="ARBA00008171"/>
    </source>
</evidence>
<dbReference type="Pfam" id="PF07714">
    <property type="entry name" value="PK_Tyr_Ser-Thr"/>
    <property type="match status" value="1"/>
</dbReference>
<dbReference type="CDD" id="cd14014">
    <property type="entry name" value="STKc_PknB_like"/>
    <property type="match status" value="1"/>
</dbReference>
<dbReference type="GO" id="GO:0005813">
    <property type="term" value="C:centrosome"/>
    <property type="evidence" value="ECO:0007669"/>
    <property type="project" value="UniProtKB-SubCell"/>
</dbReference>
<dbReference type="GO" id="GO:0000922">
    <property type="term" value="C:spindle pole"/>
    <property type="evidence" value="ECO:0007669"/>
    <property type="project" value="UniProtKB-SubCell"/>
</dbReference>
<dbReference type="Pfam" id="PF13191">
    <property type="entry name" value="AAA_16"/>
    <property type="match status" value="1"/>
</dbReference>
<organism evidence="13 14">
    <name type="scientific">Rosistilla carotiformis</name>
    <dbReference type="NCBI Taxonomy" id="2528017"/>
    <lineage>
        <taxon>Bacteria</taxon>
        <taxon>Pseudomonadati</taxon>
        <taxon>Planctomycetota</taxon>
        <taxon>Planctomycetia</taxon>
        <taxon>Pirellulales</taxon>
        <taxon>Pirellulaceae</taxon>
        <taxon>Rosistilla</taxon>
    </lineage>
</organism>
<keyword evidence="14" id="KW-1185">Reference proteome</keyword>
<dbReference type="Proteomes" id="UP000315082">
    <property type="component" value="Chromosome"/>
</dbReference>
<keyword evidence="9" id="KW-0206">Cytoskeleton</keyword>
<evidence type="ECO:0000256" key="5">
    <source>
        <dbReference type="ARBA" id="ARBA00022679"/>
    </source>
</evidence>
<evidence type="ECO:0000256" key="1">
    <source>
        <dbReference type="ARBA" id="ARBA00004300"/>
    </source>
</evidence>
<proteinExistence type="inferred from homology"/>
<dbReference type="EC" id="2.7.11.1" evidence="13"/>
<keyword evidence="6 10" id="KW-0547">Nucleotide-binding</keyword>
<dbReference type="Gene3D" id="1.10.510.10">
    <property type="entry name" value="Transferase(Phosphotransferase) domain 1"/>
    <property type="match status" value="2"/>
</dbReference>
<dbReference type="SUPFAM" id="SSF52540">
    <property type="entry name" value="P-loop containing nucleoside triphosphate hydrolases"/>
    <property type="match status" value="1"/>
</dbReference>
<feature type="region of interest" description="Disordered" evidence="11">
    <location>
        <begin position="261"/>
        <end position="293"/>
    </location>
</feature>
<sequence>MSLGNITQRARVALTTILTQVDDVSATNADLPVISPSNDAISQVLSEYQEETDDDQLDLLTDLIIQDMKLGWRSGCRKDLESYLVTWPQLLEHAINMQRMLAAEVTFRAAFAEPIDLESVNQRFPDFAFDKVEFERLLQSGRSLGSEESYQRTGRFFLLREIGSGGMGVVYMAFDRQRRQRVALKVLPTASSRALHYFKREFRSLSDLVHPNLVVLYELFAEANSWFYTMELIDGRDLWKHLGASKFLPLNCALVSTDSVNQTKSEPSSTQGQVLPQPRFPKENVAPTPPAPARPPLDYAMLRRLFAQIADGVVALHATRKLHRDLKPSNIVVRGDGSLVIVDFGLAIALDAADELQPDASGTRPRIASANEVSDLHAAGTVPYMSPEQTRSDKLTPASDWFSVGVMLCEALSGQTLFRGLRAVVLQHKREAYAVPEIQFPEDVPEDLIQLGLAMLSSDPDARPDGSKIQAVLSGKDVQPGTDAAEIPAQRPFVGRSDDLAKLGNGLQWMLQGNAVVAHVQGNSGSGKSRLINYFLEHTQLDAEACILSGRCYEGESVPFKAIDALIDALCRYLNRLPEHQVDALLPKNIATLSRIFPALNGVPSIARSTQHNAFKLEAQEQRRIAFAAFRKLLDAIGKKCPLVLHVDDLHWCDLDSATTLTELVAAPNPPRLMLLMGYRNERVEHNPCLRMLREVGDAKHRISIHVSALSREESLQLATELMPRGISDAASIAETIVRESQGIPFFISELAQSLDNTSTRIEADLDQVLFQRIARLPEQARTLLEIISVAAQPVRTRVALQSSGLDSSRESLLGLLRSERLIRTTGRDIGDDVCAYHDRIREAVVGKLPAQDRIGHHLRLAEALRQEFDADPERIGNHFEAAGQPAQAGSYYGVAADLAADKLAFNRAVRLYQSSIALQDLSPAEARPIGIRLADALANAGRGAEAAQQYQAAIDPTDTDEALQLERKAAYQYCISGHIPEGRAALASVLQQNGMRLSKSPQRALLSMLSQQALLRIRGLKFRTRNEDQIDPAELTQIDVAWAASAGLSMFDVVEGASFQTRNLRMALRVGERTRLARALAWEAAHVSNAGGHTQGRVNKLLGLAKQLASGSDEPYVHVITALSDGVQHWTNGRWQKSFDALIDAEHRLRNECAGVAWELDTAHTFILWGQFYLGQLDELCTRSDAWMTQAKQRGDLYAETTHGSFSVAMAKLVHDDPAAGRMAIDDALNKWVYPGFHVQHSIALMANTYIDLYCGNGIDAWNRYQKQWPQLKASNLLHLQTIRMFNLQLRGRAILAAVMQPSNRFAWNQANAMLARVERDASKIIRSKMPYCIPHGKHLLAGVAAARGHREAVGRLLEEAERGYSSVDMRMFAAATRWRRGQLIGGTQGDDLIRTAQQTMQAQKVRNPAAFCDALAVRVT</sequence>
<dbReference type="InterPro" id="IPR000719">
    <property type="entry name" value="Prot_kinase_dom"/>
</dbReference>
<evidence type="ECO:0000256" key="11">
    <source>
        <dbReference type="SAM" id="MobiDB-lite"/>
    </source>
</evidence>
<keyword evidence="9" id="KW-0963">Cytoplasm</keyword>
<keyword evidence="7 13" id="KW-0418">Kinase</keyword>
<evidence type="ECO:0000256" key="8">
    <source>
        <dbReference type="ARBA" id="ARBA00022840"/>
    </source>
</evidence>
<evidence type="ECO:0000259" key="12">
    <source>
        <dbReference type="PROSITE" id="PS50011"/>
    </source>
</evidence>
<dbReference type="SUPFAM" id="SSF56112">
    <property type="entry name" value="Protein kinase-like (PK-like)"/>
    <property type="match status" value="1"/>
</dbReference>
<dbReference type="InterPro" id="IPR017441">
    <property type="entry name" value="Protein_kinase_ATP_BS"/>
</dbReference>